<dbReference type="InterPro" id="IPR010401">
    <property type="entry name" value="AGL/Gdb1"/>
</dbReference>
<keyword evidence="13" id="KW-0511">Multifunctional enzyme</keyword>
<sequence>MASPRTQPSPTNVYLLRLTDDGAPNVPGQYIYLPPPSNPPYVVRFVIEGTSSICREGSLWVNIPEKGEDFQRDQYRQFKLKPDFNKPINFDIPIYAAGAFDWYTTYTPLPDYSTTDDVIVPPPTRTETFYLDVCPNLTVHGEQLPLNAVSLFSTISKFMGQYPTDWEKHLAGIANRGYNMVHFTPLNVRGDSNSPYSIADQHNFDPEVFPKGESDVAALVKNMEEKYGLLSLTDIVWNHTANNSKWLEEHPEAGYSVRTAPHLESALLLDNELLEFGANLESLGYATDLKSNDDLLKIIAGIKEHVIAKIKLWEFYICDVEKNSKAVVDAWKSGKVDYSERSLWPAGMGGLDYFRDLPMHEKVGFVMDSVIVGDDRMGERYRRKAQPETGAILLAALLGPYDPRTQDTASERAAYGVIHKFLEEANLQLYKEYDADCAAIIDQLYNRIKYVRLDNHGPKQGPITPNSPLIESYFTRLPRNKTTSKHDETSLDLANNGWIWAADVMKDNAGPQSKAYLRREVIVWGDCVKLRYGKHREDNPFLWDFQAKYTRLMAKYFHGFRIDNCHSTPLPLAQYMLDGARRVRPDLVCVAELFSGDEKMDFKYVEQLGLSCLIREAMQAWETRELSRLVHRHAGVPIGSFDTDAVMNVEKSAYEASASGSAALTSREVIRTIKESPVHALFMDCTHDNETPAQKRDARDTLPNAALVSMCACATGSVFGYDEVYPRLIELVHEKRQYTSPYSSDDVKALSVANGIGGLKRLLNNIHVLMGKDGYDETFIHHDHEYITIHRVHPRSRKGYFLIAHTAFPGYGNGNGGFPPVHIPGTKAKSLGSWTLEVDTSADTVSVAINDKVLRGLPSRVKALDGVTCDWADNQTTIRVGDKFPPGSIALFETSIPGAGRDESLDKFITSGGAEACKNLTLADLNFLLYRCEPEERQSSGGKDGVYVIPGSGPLVYAGLQGWWSVLRDVVEKNDLGHPICQHLREGTWALDYCFGRLERAAKKDSWFAEPAKWLEDRFAAIREVPSFMLPRYFAMVIQTLYSACVDRSIALMSPNIQQGQDFLQQLALVSVQCIGYMDNASLWPDKLVPSMSAGLPHFSSDWARCWGRDIMISLRGLMIATGRWEDAKEHIFAFASVLKHGTVPNLLGSGKSPRYNSRDSIWFFLQCIQDYCKLAPEGLAILQESVRRRFLPYDDTWFEYDDPRAYSKSSTIEEIIQEALQQHATGQKFREYNAGPNLDSQMKDNGFNLEYAVDWENGMVFGGNQDNCGTWMDKMGESEKAGSKGVPGTPRDGAAVEITGMLYSTVKWVAELHSKGLYKYGVVTMGKNKDTITFAKWANKIKANFERCYYIPTSPSQDSDYDVDPSIINRRGIYKDLYKSGKPYEDYQLRPNFPIAMVCAPDLFTPEFARGALEVADKVLRGPLGMATLDPSDLNYRPNYHNSEDSTDFATSKGRNYHQGPEWIWPRGYFLRAFLKFDLMRRKTPEERTESFQQVTRRLKGCMEAIKSSPWAGLTELTNQNGAFCDDSSPTQAWSASCLIDLFQEGQEFQEQFKLGEEESAPA</sequence>
<keyword evidence="22" id="KW-1185">Reference proteome</keyword>
<evidence type="ECO:0000259" key="17">
    <source>
        <dbReference type="Pfam" id="PF06202"/>
    </source>
</evidence>
<dbReference type="InterPro" id="IPR017853">
    <property type="entry name" value="GH"/>
</dbReference>
<keyword evidence="10" id="KW-0808">Transferase</keyword>
<dbReference type="Pfam" id="PF06202">
    <property type="entry name" value="GDE_C"/>
    <property type="match status" value="1"/>
</dbReference>
<keyword evidence="9" id="KW-0328">Glycosyltransferase</keyword>
<evidence type="ECO:0000256" key="8">
    <source>
        <dbReference type="ARBA" id="ARBA00022490"/>
    </source>
</evidence>
<comment type="caution">
    <text evidence="21">The sequence shown here is derived from an EMBL/GenBank/DDBJ whole genome shotgun (WGS) entry which is preliminary data.</text>
</comment>
<evidence type="ECO:0000256" key="15">
    <source>
        <dbReference type="ARBA" id="ARBA00025780"/>
    </source>
</evidence>
<evidence type="ECO:0000259" key="18">
    <source>
        <dbReference type="Pfam" id="PF14699"/>
    </source>
</evidence>
<dbReference type="FunFam" id="3.20.20.80:FF:000242">
    <property type="entry name" value="Glycogen debranching enzyme Gdb1, putative"/>
    <property type="match status" value="1"/>
</dbReference>
<proteinExistence type="inferred from homology"/>
<dbReference type="GO" id="GO:0005980">
    <property type="term" value="P:glycogen catabolic process"/>
    <property type="evidence" value="ECO:0007669"/>
    <property type="project" value="InterPro"/>
</dbReference>
<gene>
    <name evidence="21" type="ORF">EJ08DRAFT_629002</name>
</gene>
<dbReference type="PANTHER" id="PTHR10569">
    <property type="entry name" value="GLYCOGEN DEBRANCHING ENZYME"/>
    <property type="match status" value="1"/>
</dbReference>
<dbReference type="GO" id="GO:0004135">
    <property type="term" value="F:amylo-alpha-1,6-glucosidase activity"/>
    <property type="evidence" value="ECO:0007669"/>
    <property type="project" value="UniProtKB-EC"/>
</dbReference>
<dbReference type="GO" id="GO:0005978">
    <property type="term" value="P:glycogen biosynthetic process"/>
    <property type="evidence" value="ECO:0007669"/>
    <property type="project" value="UniProtKB-KW"/>
</dbReference>
<keyword evidence="8" id="KW-0963">Cytoplasm</keyword>
<feature type="domain" description="Eukaryotic glycogen debranching enzyme N-terminal" evidence="18">
    <location>
        <begin position="43"/>
        <end position="139"/>
    </location>
</feature>
<reference evidence="21" key="1">
    <citation type="journal article" date="2020" name="Stud. Mycol.">
        <title>101 Dothideomycetes genomes: a test case for predicting lifestyles and emergence of pathogens.</title>
        <authorList>
            <person name="Haridas S."/>
            <person name="Albert R."/>
            <person name="Binder M."/>
            <person name="Bloem J."/>
            <person name="Labutti K."/>
            <person name="Salamov A."/>
            <person name="Andreopoulos B."/>
            <person name="Baker S."/>
            <person name="Barry K."/>
            <person name="Bills G."/>
            <person name="Bluhm B."/>
            <person name="Cannon C."/>
            <person name="Castanera R."/>
            <person name="Culley D."/>
            <person name="Daum C."/>
            <person name="Ezra D."/>
            <person name="Gonzalez J."/>
            <person name="Henrissat B."/>
            <person name="Kuo A."/>
            <person name="Liang C."/>
            <person name="Lipzen A."/>
            <person name="Lutzoni F."/>
            <person name="Magnuson J."/>
            <person name="Mondo S."/>
            <person name="Nolan M."/>
            <person name="Ohm R."/>
            <person name="Pangilinan J."/>
            <person name="Park H.-J."/>
            <person name="Ramirez L."/>
            <person name="Alfaro M."/>
            <person name="Sun H."/>
            <person name="Tritt A."/>
            <person name="Yoshinaga Y."/>
            <person name="Zwiers L.-H."/>
            <person name="Turgeon B."/>
            <person name="Goodwin S."/>
            <person name="Spatafora J."/>
            <person name="Crous P."/>
            <person name="Grigoriev I."/>
        </authorList>
    </citation>
    <scope>NUCLEOTIDE SEQUENCE</scope>
    <source>
        <strain evidence="21">CBS 130266</strain>
    </source>
</reference>
<evidence type="ECO:0000259" key="19">
    <source>
        <dbReference type="Pfam" id="PF14701"/>
    </source>
</evidence>
<dbReference type="Gene3D" id="1.50.10.10">
    <property type="match status" value="1"/>
</dbReference>
<accession>A0A9P4U1U8</accession>
<evidence type="ECO:0000256" key="2">
    <source>
        <dbReference type="ARBA" id="ARBA00000927"/>
    </source>
</evidence>
<feature type="domain" description="Glycogen debranching enzyme C-terminal" evidence="17">
    <location>
        <begin position="1073"/>
        <end position="1541"/>
    </location>
</feature>
<dbReference type="InterPro" id="IPR008928">
    <property type="entry name" value="6-hairpin_glycosidase_sf"/>
</dbReference>
<evidence type="ECO:0000256" key="12">
    <source>
        <dbReference type="ARBA" id="ARBA00023056"/>
    </source>
</evidence>
<comment type="catalytic activity">
    <reaction evidence="2">
        <text>Hydrolysis of (1-&gt;6)-alpha-D-glucosidic branch linkages in glycogen phosphorylase limit dextrin.</text>
        <dbReference type="EC" id="3.2.1.33"/>
    </reaction>
</comment>
<evidence type="ECO:0000256" key="4">
    <source>
        <dbReference type="ARBA" id="ARBA00004496"/>
    </source>
</evidence>
<feature type="domain" description="Glycogen debranching enzyme glucanotransferase" evidence="19">
    <location>
        <begin position="143"/>
        <end position="588"/>
    </location>
</feature>
<dbReference type="NCBIfam" id="TIGR01531">
    <property type="entry name" value="glyc_debranch"/>
    <property type="match status" value="1"/>
</dbReference>
<dbReference type="OrthoDB" id="10248904at2759"/>
<evidence type="ECO:0000256" key="6">
    <source>
        <dbReference type="ARBA" id="ARBA00012778"/>
    </source>
</evidence>
<dbReference type="InterPro" id="IPR032788">
    <property type="entry name" value="AGL_central"/>
</dbReference>
<comment type="similarity">
    <text evidence="15">Belongs to the glycogen debranching enzyme family.</text>
</comment>
<evidence type="ECO:0000256" key="7">
    <source>
        <dbReference type="ARBA" id="ARBA00020723"/>
    </source>
</evidence>
<evidence type="ECO:0000256" key="10">
    <source>
        <dbReference type="ARBA" id="ARBA00022679"/>
    </source>
</evidence>
<dbReference type="EC" id="3.2.1.33" evidence="6"/>
<dbReference type="InterPro" id="IPR006421">
    <property type="entry name" value="Glycogen_debranch_met"/>
</dbReference>
<dbReference type="GO" id="GO:0004134">
    <property type="term" value="F:4-alpha-glucanotransferase activity"/>
    <property type="evidence" value="ECO:0007669"/>
    <property type="project" value="UniProtKB-EC"/>
</dbReference>
<dbReference type="PANTHER" id="PTHR10569:SF2">
    <property type="entry name" value="GLYCOGEN DEBRANCHING ENZYME"/>
    <property type="match status" value="1"/>
</dbReference>
<evidence type="ECO:0000313" key="22">
    <source>
        <dbReference type="Proteomes" id="UP000800235"/>
    </source>
</evidence>
<evidence type="ECO:0000256" key="9">
    <source>
        <dbReference type="ARBA" id="ARBA00022676"/>
    </source>
</evidence>
<keyword evidence="11" id="KW-0378">Hydrolase</keyword>
<dbReference type="Pfam" id="PF14701">
    <property type="entry name" value="hDGE_amylase"/>
    <property type="match status" value="1"/>
</dbReference>
<dbReference type="CDD" id="cd11327">
    <property type="entry name" value="AmyAc_Glg_debranch_2"/>
    <property type="match status" value="1"/>
</dbReference>
<evidence type="ECO:0000259" key="20">
    <source>
        <dbReference type="Pfam" id="PF14702"/>
    </source>
</evidence>
<evidence type="ECO:0000256" key="3">
    <source>
        <dbReference type="ARBA" id="ARBA00003530"/>
    </source>
</evidence>
<organism evidence="21 22">
    <name type="scientific">Tothia fuscella</name>
    <dbReference type="NCBI Taxonomy" id="1048955"/>
    <lineage>
        <taxon>Eukaryota</taxon>
        <taxon>Fungi</taxon>
        <taxon>Dikarya</taxon>
        <taxon>Ascomycota</taxon>
        <taxon>Pezizomycotina</taxon>
        <taxon>Dothideomycetes</taxon>
        <taxon>Pleosporomycetidae</taxon>
        <taxon>Venturiales</taxon>
        <taxon>Cylindrosympodiaceae</taxon>
        <taxon>Tothia</taxon>
    </lineage>
</organism>
<comment type="function">
    <text evidence="3">Multifunctional enzyme acting as 1,4-alpha-D-glucan:1,4-alpha-D-glucan 4-alpha-D-glycosyltransferase and amylo-1,6-glucosidase in glycogen degradation.</text>
</comment>
<dbReference type="InterPro" id="IPR029436">
    <property type="entry name" value="AGL_euk_N"/>
</dbReference>
<dbReference type="Pfam" id="PF14699">
    <property type="entry name" value="hGDE_N"/>
    <property type="match status" value="1"/>
</dbReference>
<dbReference type="InterPro" id="IPR032790">
    <property type="entry name" value="GDE_C"/>
</dbReference>
<evidence type="ECO:0000256" key="16">
    <source>
        <dbReference type="ARBA" id="ARBA00031477"/>
    </source>
</evidence>
<evidence type="ECO:0000256" key="14">
    <source>
        <dbReference type="ARBA" id="ARBA00023295"/>
    </source>
</evidence>
<dbReference type="Proteomes" id="UP000800235">
    <property type="component" value="Unassembled WGS sequence"/>
</dbReference>
<dbReference type="InterPro" id="IPR012341">
    <property type="entry name" value="6hp_glycosidase-like_sf"/>
</dbReference>
<evidence type="ECO:0000256" key="5">
    <source>
        <dbReference type="ARBA" id="ARBA00012560"/>
    </source>
</evidence>
<evidence type="ECO:0000256" key="13">
    <source>
        <dbReference type="ARBA" id="ARBA00023268"/>
    </source>
</evidence>
<dbReference type="Pfam" id="PF14702">
    <property type="entry name" value="hGDE_central"/>
    <property type="match status" value="1"/>
</dbReference>
<dbReference type="GO" id="GO:0005737">
    <property type="term" value="C:cytoplasm"/>
    <property type="evidence" value="ECO:0007669"/>
    <property type="project" value="UniProtKB-SubCell"/>
</dbReference>
<dbReference type="EMBL" id="MU007021">
    <property type="protein sequence ID" value="KAF2433282.1"/>
    <property type="molecule type" value="Genomic_DNA"/>
</dbReference>
<dbReference type="SUPFAM" id="SSF48208">
    <property type="entry name" value="Six-hairpin glycosidases"/>
    <property type="match status" value="1"/>
</dbReference>
<protein>
    <recommendedName>
        <fullName evidence="7">Glycogen debranching enzyme</fullName>
        <ecNumber evidence="5">2.4.1.25</ecNumber>
        <ecNumber evidence="6">3.2.1.33</ecNumber>
    </recommendedName>
    <alternativeName>
        <fullName evidence="16">Glycogen debrancher</fullName>
    </alternativeName>
</protein>
<dbReference type="EC" id="2.4.1.25" evidence="5"/>
<dbReference type="SUPFAM" id="SSF51445">
    <property type="entry name" value="(Trans)glycosidases"/>
    <property type="match status" value="1"/>
</dbReference>
<comment type="subcellular location">
    <subcellularLocation>
        <location evidence="4">Cytoplasm</location>
    </subcellularLocation>
</comment>
<dbReference type="Gene3D" id="3.20.20.80">
    <property type="entry name" value="Glycosidases"/>
    <property type="match status" value="2"/>
</dbReference>
<feature type="domain" description="Glycogen debranching enzyme central" evidence="20">
    <location>
        <begin position="755"/>
        <end position="998"/>
    </location>
</feature>
<evidence type="ECO:0000256" key="11">
    <source>
        <dbReference type="ARBA" id="ARBA00022801"/>
    </source>
</evidence>
<keyword evidence="14" id="KW-0326">Glycosidase</keyword>
<evidence type="ECO:0000313" key="21">
    <source>
        <dbReference type="EMBL" id="KAF2433282.1"/>
    </source>
</evidence>
<comment type="catalytic activity">
    <reaction evidence="1">
        <text>Transfers a segment of a (1-&gt;4)-alpha-D-glucan to a new position in an acceptor, which may be glucose or a (1-&gt;4)-alpha-D-glucan.</text>
        <dbReference type="EC" id="2.4.1.25"/>
    </reaction>
</comment>
<dbReference type="InterPro" id="IPR032792">
    <property type="entry name" value="AGL_glucanoTrfase"/>
</dbReference>
<evidence type="ECO:0000256" key="1">
    <source>
        <dbReference type="ARBA" id="ARBA00000439"/>
    </source>
</evidence>
<dbReference type="FunFam" id="1.50.10.10:FF:000039">
    <property type="entry name" value="Glycogen debranching enzyme Gdb1, putative"/>
    <property type="match status" value="1"/>
</dbReference>
<name>A0A9P4U1U8_9PEZI</name>
<keyword evidence="12" id="KW-0320">Glycogen biosynthesis</keyword>